<accession>A0A0E9V688</accession>
<keyword evidence="1" id="KW-0472">Membrane</keyword>
<keyword evidence="1" id="KW-0812">Transmembrane</keyword>
<proteinExistence type="predicted"/>
<reference evidence="2" key="1">
    <citation type="submission" date="2014-11" db="EMBL/GenBank/DDBJ databases">
        <authorList>
            <person name="Amaro Gonzalez C."/>
        </authorList>
    </citation>
    <scope>NUCLEOTIDE SEQUENCE</scope>
</reference>
<reference evidence="2" key="2">
    <citation type="journal article" date="2015" name="Fish Shellfish Immunol.">
        <title>Early steps in the European eel (Anguilla anguilla)-Vibrio vulnificus interaction in the gills: Role of the RtxA13 toxin.</title>
        <authorList>
            <person name="Callol A."/>
            <person name="Pajuelo D."/>
            <person name="Ebbesson L."/>
            <person name="Teles M."/>
            <person name="MacKenzie S."/>
            <person name="Amaro C."/>
        </authorList>
    </citation>
    <scope>NUCLEOTIDE SEQUENCE</scope>
</reference>
<dbReference type="EMBL" id="GBXM01034933">
    <property type="protein sequence ID" value="JAH73644.1"/>
    <property type="molecule type" value="Transcribed_RNA"/>
</dbReference>
<feature type="transmembrane region" description="Helical" evidence="1">
    <location>
        <begin position="26"/>
        <end position="45"/>
    </location>
</feature>
<evidence type="ECO:0000256" key="1">
    <source>
        <dbReference type="SAM" id="Phobius"/>
    </source>
</evidence>
<keyword evidence="1" id="KW-1133">Transmembrane helix</keyword>
<protein>
    <submittedName>
        <fullName evidence="2">Uncharacterized protein</fullName>
    </submittedName>
</protein>
<evidence type="ECO:0000313" key="2">
    <source>
        <dbReference type="EMBL" id="JAH73644.1"/>
    </source>
</evidence>
<name>A0A0E9V688_ANGAN</name>
<sequence length="46" mass="5541">MLIIYCCHCTFNTICTWCIQYVEILYIIYIGNLTIFSGIFLIYFIF</sequence>
<organism evidence="2">
    <name type="scientific">Anguilla anguilla</name>
    <name type="common">European freshwater eel</name>
    <name type="synonym">Muraena anguilla</name>
    <dbReference type="NCBI Taxonomy" id="7936"/>
    <lineage>
        <taxon>Eukaryota</taxon>
        <taxon>Metazoa</taxon>
        <taxon>Chordata</taxon>
        <taxon>Craniata</taxon>
        <taxon>Vertebrata</taxon>
        <taxon>Euteleostomi</taxon>
        <taxon>Actinopterygii</taxon>
        <taxon>Neopterygii</taxon>
        <taxon>Teleostei</taxon>
        <taxon>Anguilliformes</taxon>
        <taxon>Anguillidae</taxon>
        <taxon>Anguilla</taxon>
    </lineage>
</organism>
<dbReference type="AlphaFoldDB" id="A0A0E9V688"/>